<dbReference type="Pfam" id="PF19018">
    <property type="entry name" value="Vanin_C"/>
    <property type="match status" value="1"/>
</dbReference>
<keyword evidence="2" id="KW-0378">Hydrolase</keyword>
<gene>
    <name evidence="5" type="ORF">AMSG_02220</name>
</gene>
<feature type="signal peptide" evidence="3">
    <location>
        <begin position="1"/>
        <end position="27"/>
    </location>
</feature>
<name>A0A0L0DVZ8_THETB</name>
<dbReference type="Gene3D" id="3.60.110.10">
    <property type="entry name" value="Carbon-nitrogen hydrolase"/>
    <property type="match status" value="1"/>
</dbReference>
<proteinExistence type="inferred from homology"/>
<evidence type="ECO:0000256" key="1">
    <source>
        <dbReference type="ARBA" id="ARBA00008225"/>
    </source>
</evidence>
<dbReference type="eggNOG" id="KOG0806">
    <property type="taxonomic scope" value="Eukaryota"/>
</dbReference>
<dbReference type="InterPro" id="IPR040154">
    <property type="entry name" value="Biotinidase/VNN"/>
</dbReference>
<dbReference type="GO" id="GO:0016787">
    <property type="term" value="F:hydrolase activity"/>
    <property type="evidence" value="ECO:0007669"/>
    <property type="project" value="UniProtKB-KW"/>
</dbReference>
<sequence>MTTQHDAIAALLCTLALVLVALMPVAGSTRSATFPTASAGRRYRAAAVERAPIVGHDGMDVAAAEKLMLANLDEINVAVGMAAGRGADLVVLPEDNLYGAGYSAAGIAPFLAILPAARQLADHVIVPCTNATMWADAVAAARASCIARDHGVVLVLDMAEQVACLPNERCPPIGYWAYNTQIALDADGRLLAKYHKLHLYYEAQFDVPTTWAPVWFTPAKLDVTFGMMVCFDLLFARPANGDIAAGITDFVFSSFWVNEPPLLTLPAVLRGWSSAHNASIVAAGTGSSWYNSGSGLFSRGKTLASWYNPGWQGETQVLVHDVVTFGAVLPPLVAPPPSPFRFPACGKRSSPMVTTFNVTASSSGTATAHAGGVTCTARYRVSETSTASEIYAVVALDGCFSPVLEARVCGLVRCLSAEACLNTGLLAANTSFASLTMTAHLAAGLNDGDLVFGLASASNGVPLDSQLYSEHRSATMATMASTGTLDNVVSFSMFIRNEWMPN</sequence>
<dbReference type="PROSITE" id="PS50263">
    <property type="entry name" value="CN_HYDROLASE"/>
    <property type="match status" value="1"/>
</dbReference>
<dbReference type="SUPFAM" id="SSF56317">
    <property type="entry name" value="Carbon-nitrogen hydrolase"/>
    <property type="match status" value="1"/>
</dbReference>
<feature type="chain" id="PRO_5005537948" evidence="3">
    <location>
        <begin position="28"/>
        <end position="502"/>
    </location>
</feature>
<dbReference type="PANTHER" id="PTHR10609:SF27">
    <property type="entry name" value="CN HYDROLASE DOMAIN-CONTAINING PROTEIN-RELATED"/>
    <property type="match status" value="1"/>
</dbReference>
<reference evidence="5 6" key="1">
    <citation type="submission" date="2010-05" db="EMBL/GenBank/DDBJ databases">
        <title>The Genome Sequence of Thecamonas trahens ATCC 50062.</title>
        <authorList>
            <consortium name="The Broad Institute Genome Sequencing Platform"/>
            <person name="Russ C."/>
            <person name="Cuomo C."/>
            <person name="Shea T."/>
            <person name="Young S.K."/>
            <person name="Zeng Q."/>
            <person name="Koehrsen M."/>
            <person name="Haas B."/>
            <person name="Borodovsky M."/>
            <person name="Guigo R."/>
            <person name="Alvarado L."/>
            <person name="Berlin A."/>
            <person name="Bochicchio J."/>
            <person name="Borenstein D."/>
            <person name="Chapman S."/>
            <person name="Chen Z."/>
            <person name="Freedman E."/>
            <person name="Gellesch M."/>
            <person name="Goldberg J."/>
            <person name="Griggs A."/>
            <person name="Gujja S."/>
            <person name="Heilman E."/>
            <person name="Heiman D."/>
            <person name="Hepburn T."/>
            <person name="Howarth C."/>
            <person name="Jen D."/>
            <person name="Larson L."/>
            <person name="Mehta T."/>
            <person name="Park D."/>
            <person name="Pearson M."/>
            <person name="Roberts A."/>
            <person name="Saif S."/>
            <person name="Shenoy N."/>
            <person name="Sisk P."/>
            <person name="Stolte C."/>
            <person name="Sykes S."/>
            <person name="Thomson T."/>
            <person name="Walk T."/>
            <person name="White J."/>
            <person name="Yandava C."/>
            <person name="Burger G."/>
            <person name="Gray M.W."/>
            <person name="Holland P.W.H."/>
            <person name="King N."/>
            <person name="Lang F.B.F."/>
            <person name="Roger A.J."/>
            <person name="Ruiz-Trillo I."/>
            <person name="Lander E."/>
            <person name="Nusbaum C."/>
        </authorList>
    </citation>
    <scope>NUCLEOTIDE SEQUENCE [LARGE SCALE GENOMIC DNA]</scope>
    <source>
        <strain evidence="5 6">ATCC 50062</strain>
    </source>
</reference>
<evidence type="ECO:0000259" key="4">
    <source>
        <dbReference type="PROSITE" id="PS50263"/>
    </source>
</evidence>
<keyword evidence="6" id="KW-1185">Reference proteome</keyword>
<dbReference type="Pfam" id="PF00795">
    <property type="entry name" value="CN_hydrolase"/>
    <property type="match status" value="1"/>
</dbReference>
<accession>A0A0L0DVZ8</accession>
<dbReference type="RefSeq" id="XP_013760773.1">
    <property type="nucleotide sequence ID" value="XM_013905319.1"/>
</dbReference>
<dbReference type="STRING" id="461836.A0A0L0DVZ8"/>
<keyword evidence="3" id="KW-0732">Signal</keyword>
<comment type="similarity">
    <text evidence="1">Belongs to the carbon-nitrogen hydrolase superfamily. BTD/VNN family.</text>
</comment>
<dbReference type="InterPro" id="IPR043957">
    <property type="entry name" value="Vanin_C"/>
</dbReference>
<evidence type="ECO:0000256" key="3">
    <source>
        <dbReference type="SAM" id="SignalP"/>
    </source>
</evidence>
<dbReference type="OrthoDB" id="10250282at2759"/>
<evidence type="ECO:0000313" key="5">
    <source>
        <dbReference type="EMBL" id="KNC56251.1"/>
    </source>
</evidence>
<dbReference type="PANTHER" id="PTHR10609">
    <property type="entry name" value="BIOTINIDASE-RELATED"/>
    <property type="match status" value="1"/>
</dbReference>
<dbReference type="OMA" id="HKTHLYF"/>
<evidence type="ECO:0000256" key="2">
    <source>
        <dbReference type="ARBA" id="ARBA00022801"/>
    </source>
</evidence>
<feature type="domain" description="CN hydrolase" evidence="4">
    <location>
        <begin position="43"/>
        <end position="324"/>
    </location>
</feature>
<dbReference type="InterPro" id="IPR036526">
    <property type="entry name" value="C-N_Hydrolase_sf"/>
</dbReference>
<dbReference type="GeneID" id="25561912"/>
<protein>
    <submittedName>
        <fullName evidence="5">Biotinidase</fullName>
    </submittedName>
</protein>
<dbReference type="Proteomes" id="UP000054408">
    <property type="component" value="Unassembled WGS sequence"/>
</dbReference>
<dbReference type="EMBL" id="GL349441">
    <property type="protein sequence ID" value="KNC56251.1"/>
    <property type="molecule type" value="Genomic_DNA"/>
</dbReference>
<dbReference type="AlphaFoldDB" id="A0A0L0DVZ8"/>
<evidence type="ECO:0000313" key="6">
    <source>
        <dbReference type="Proteomes" id="UP000054408"/>
    </source>
</evidence>
<dbReference type="InterPro" id="IPR003010">
    <property type="entry name" value="C-N_Hydrolase"/>
</dbReference>
<organism evidence="5 6">
    <name type="scientific">Thecamonas trahens ATCC 50062</name>
    <dbReference type="NCBI Taxonomy" id="461836"/>
    <lineage>
        <taxon>Eukaryota</taxon>
        <taxon>Apusozoa</taxon>
        <taxon>Apusomonadida</taxon>
        <taxon>Apusomonadidae</taxon>
        <taxon>Thecamonas</taxon>
    </lineage>
</organism>